<dbReference type="EMBL" id="PCGC01000030">
    <property type="protein sequence ID" value="PHL20907.1"/>
    <property type="molecule type" value="Genomic_DNA"/>
</dbReference>
<comment type="caution">
    <text evidence="1">The sequence shown here is derived from an EMBL/GenBank/DDBJ whole genome shotgun (WGS) entry which is preliminary data.</text>
</comment>
<gene>
    <name evidence="1" type="ORF">CQR37_11300</name>
</gene>
<dbReference type="Proteomes" id="UP000224303">
    <property type="component" value="Unassembled WGS sequence"/>
</dbReference>
<reference evidence="1 2" key="1">
    <citation type="submission" date="2017-10" db="EMBL/GenBank/DDBJ databases">
        <title>Draft genomes of the Enterococcus faecium isolated from human feces before and after Helicobacter pylori eradication therapy.</title>
        <authorList>
            <person name="Prianichniikov N.A."/>
            <person name="Glushchenko O.E."/>
            <person name="Malakhova M.V."/>
        </authorList>
    </citation>
    <scope>NUCLEOTIDE SEQUENCE [LARGE SCALE GENOMIC DNA]</scope>
    <source>
        <strain evidence="1 2">Hp_5-7</strain>
    </source>
</reference>
<sequence>MVPHLKILCKKIDFLESDSKQRPYNAQLQLVPLNPQHIKEKIWNQKITDMYSGYDLNQGEFQRRHIILF</sequence>
<name>A0A2G0E8V0_ENTFC</name>
<dbReference type="AlphaFoldDB" id="A0A2G0E8V0"/>
<accession>A0A2G0E8V0</accession>
<protein>
    <submittedName>
        <fullName evidence="1">Uncharacterized protein</fullName>
    </submittedName>
</protein>
<evidence type="ECO:0000313" key="1">
    <source>
        <dbReference type="EMBL" id="PHL20907.1"/>
    </source>
</evidence>
<proteinExistence type="predicted"/>
<organism evidence="1 2">
    <name type="scientific">Enterococcus faecium</name>
    <name type="common">Streptococcus faecium</name>
    <dbReference type="NCBI Taxonomy" id="1352"/>
    <lineage>
        <taxon>Bacteria</taxon>
        <taxon>Bacillati</taxon>
        <taxon>Bacillota</taxon>
        <taxon>Bacilli</taxon>
        <taxon>Lactobacillales</taxon>
        <taxon>Enterococcaceae</taxon>
        <taxon>Enterococcus</taxon>
    </lineage>
</organism>
<evidence type="ECO:0000313" key="2">
    <source>
        <dbReference type="Proteomes" id="UP000224303"/>
    </source>
</evidence>